<name>A0A8H6Z5K6_9AGAR</name>
<protein>
    <submittedName>
        <fullName evidence="4">Putative nwd2 protein</fullName>
    </submittedName>
</protein>
<keyword evidence="5" id="KW-1185">Reference proteome</keyword>
<dbReference type="EMBL" id="JACAZH010000003">
    <property type="protein sequence ID" value="KAF7372990.1"/>
    <property type="molecule type" value="Genomic_DNA"/>
</dbReference>
<dbReference type="OrthoDB" id="5967843at2759"/>
<dbReference type="InterPro" id="IPR027417">
    <property type="entry name" value="P-loop_NTPase"/>
</dbReference>
<dbReference type="Proteomes" id="UP000623467">
    <property type="component" value="Unassembled WGS sequence"/>
</dbReference>
<evidence type="ECO:0000256" key="1">
    <source>
        <dbReference type="ARBA" id="ARBA00022737"/>
    </source>
</evidence>
<accession>A0A8H6Z5K6</accession>
<comment type="caution">
    <text evidence="4">The sequence shown here is derived from an EMBL/GenBank/DDBJ whole genome shotgun (WGS) entry which is preliminary data.</text>
</comment>
<proteinExistence type="predicted"/>
<feature type="compositionally biased region" description="Gly residues" evidence="2">
    <location>
        <begin position="12"/>
        <end position="30"/>
    </location>
</feature>
<dbReference type="PANTHER" id="PTHR10039:SF17">
    <property type="entry name" value="FUNGAL STAND N-TERMINAL GOODBYE DOMAIN-CONTAINING PROTEIN-RELATED"/>
    <property type="match status" value="1"/>
</dbReference>
<dbReference type="PANTHER" id="PTHR10039">
    <property type="entry name" value="AMELOGENIN"/>
    <property type="match status" value="1"/>
</dbReference>
<keyword evidence="1" id="KW-0677">Repeat</keyword>
<dbReference type="InterPro" id="IPR056884">
    <property type="entry name" value="NPHP3-like_N"/>
</dbReference>
<organism evidence="4 5">
    <name type="scientific">Mycena sanguinolenta</name>
    <dbReference type="NCBI Taxonomy" id="230812"/>
    <lineage>
        <taxon>Eukaryota</taxon>
        <taxon>Fungi</taxon>
        <taxon>Dikarya</taxon>
        <taxon>Basidiomycota</taxon>
        <taxon>Agaricomycotina</taxon>
        <taxon>Agaricomycetes</taxon>
        <taxon>Agaricomycetidae</taxon>
        <taxon>Agaricales</taxon>
        <taxon>Marasmiineae</taxon>
        <taxon>Mycenaceae</taxon>
        <taxon>Mycena</taxon>
    </lineage>
</organism>
<gene>
    <name evidence="4" type="ORF">MSAN_00506300</name>
</gene>
<reference evidence="4" key="1">
    <citation type="submission" date="2020-05" db="EMBL/GenBank/DDBJ databases">
        <title>Mycena genomes resolve the evolution of fungal bioluminescence.</title>
        <authorList>
            <person name="Tsai I.J."/>
        </authorList>
    </citation>
    <scope>NUCLEOTIDE SEQUENCE</scope>
    <source>
        <strain evidence="4">160909Yilan</strain>
    </source>
</reference>
<dbReference type="AlphaFoldDB" id="A0A8H6Z5K6"/>
<evidence type="ECO:0000313" key="4">
    <source>
        <dbReference type="EMBL" id="KAF7372990.1"/>
    </source>
</evidence>
<sequence>MFVRTMNNHFVGGTGGAGGESHGNSMGGRGGEGMGASLNCDIRVRDGNFIMNNACDRGERGIDILHRSVALEAIHDSTDSFLEPKCHPETRTQMLKDLSDWAVETRPKTTILWLYGPAGAGKSAIMRTLATRLDEDRRLGACFFFKRGHPTRGNARTLFTTIAYQLALNVEWLRTPISQVVEQNPSIVARSMATQMQELISKPCRPRAQEHRDPIVILIDGLDECDGHSVQGEVLRAIPTQTSSNHPIFFRFIVASRPEPHIRQVFQSSAPHYRSFNVEQSFEDVRKYLRDEFSRIHCNHFTMQNISSPWPAYHVLEELVDKSSGYFIYASTIIKFIDDENYRPTELLEVVRNVNSPRSESAYDALDQLYMTILSSAPRQSELILILGAIVSFTRRPEEIDRLFRLAEGETRLLLRGLHSLLVVPSNDYDTISSHHASFFDFLNNYHRSGTFCVSTVQHRIDLARIILKAYVGPNGNADRFWSRFLDHNLIPFIIYLPPSAEVAELFPLIGTMEPEWIFGFSALNLNVASPMLAWLKKIASAPRDLITLWEDYEYMAFFEQTVLYGSPAHPTAKRMVVYNPELLRILVSLVVFRCDRLTKLRRRLDLTWTDMRISICGPSSNIEHGLPVLAVRLAFRDVALQCIRKMVENHINISGEVYSWESRDAPLESICRYQIPDHATGEEIFKSVVHRRTPRELVDGISHLEISYLVRLSPPCPVLYRELWSVPLVPMGSSSPYGGGRLIYHVSKWLESFPDPPMELIASWNQIASYLPRGSILGTSNYSDEGLNWRVGRWNDVIVHLALPEDLKLPYFD</sequence>
<dbReference type="Pfam" id="PF24883">
    <property type="entry name" value="NPHP3_N"/>
    <property type="match status" value="1"/>
</dbReference>
<dbReference type="Gene3D" id="3.40.50.300">
    <property type="entry name" value="P-loop containing nucleotide triphosphate hydrolases"/>
    <property type="match status" value="1"/>
</dbReference>
<dbReference type="SUPFAM" id="SSF52540">
    <property type="entry name" value="P-loop containing nucleoside triphosphate hydrolases"/>
    <property type="match status" value="1"/>
</dbReference>
<feature type="region of interest" description="Disordered" evidence="2">
    <location>
        <begin position="1"/>
        <end position="30"/>
    </location>
</feature>
<feature type="domain" description="Nephrocystin 3-like N-terminal" evidence="3">
    <location>
        <begin position="99"/>
        <end position="257"/>
    </location>
</feature>
<evidence type="ECO:0000313" key="5">
    <source>
        <dbReference type="Proteomes" id="UP000623467"/>
    </source>
</evidence>
<evidence type="ECO:0000259" key="3">
    <source>
        <dbReference type="Pfam" id="PF24883"/>
    </source>
</evidence>
<evidence type="ECO:0000256" key="2">
    <source>
        <dbReference type="SAM" id="MobiDB-lite"/>
    </source>
</evidence>